<feature type="non-terminal residue" evidence="1">
    <location>
        <position position="1"/>
    </location>
</feature>
<sequence length="61" mass="6395">DTSMMIPFSFSRIIPAPAPVELDAPSTNIVHLSASLVKEAGLVISATKSAKTCDFSAFLLS</sequence>
<evidence type="ECO:0000313" key="2">
    <source>
        <dbReference type="Proteomes" id="UP000236291"/>
    </source>
</evidence>
<gene>
    <name evidence="1" type="ORF">L195_g064228</name>
</gene>
<dbReference type="AlphaFoldDB" id="A0A2K3KRQ9"/>
<reference evidence="1 2" key="1">
    <citation type="journal article" date="2014" name="Am. J. Bot.">
        <title>Genome assembly and annotation for red clover (Trifolium pratense; Fabaceae).</title>
        <authorList>
            <person name="Istvanek J."/>
            <person name="Jaros M."/>
            <person name="Krenek A."/>
            <person name="Repkova J."/>
        </authorList>
    </citation>
    <scope>NUCLEOTIDE SEQUENCE [LARGE SCALE GENOMIC DNA]</scope>
    <source>
        <strain evidence="2">cv. Tatra</strain>
        <tissue evidence="1">Young leaves</tissue>
    </source>
</reference>
<evidence type="ECO:0000313" key="1">
    <source>
        <dbReference type="EMBL" id="PNX68974.1"/>
    </source>
</evidence>
<protein>
    <submittedName>
        <fullName evidence="1">Uncharacterized protein</fullName>
    </submittedName>
</protein>
<dbReference type="Proteomes" id="UP000236291">
    <property type="component" value="Unassembled WGS sequence"/>
</dbReference>
<comment type="caution">
    <text evidence="1">The sequence shown here is derived from an EMBL/GenBank/DDBJ whole genome shotgun (WGS) entry which is preliminary data.</text>
</comment>
<proteinExistence type="predicted"/>
<organism evidence="1 2">
    <name type="scientific">Trifolium pratense</name>
    <name type="common">Red clover</name>
    <dbReference type="NCBI Taxonomy" id="57577"/>
    <lineage>
        <taxon>Eukaryota</taxon>
        <taxon>Viridiplantae</taxon>
        <taxon>Streptophyta</taxon>
        <taxon>Embryophyta</taxon>
        <taxon>Tracheophyta</taxon>
        <taxon>Spermatophyta</taxon>
        <taxon>Magnoliopsida</taxon>
        <taxon>eudicotyledons</taxon>
        <taxon>Gunneridae</taxon>
        <taxon>Pentapetalae</taxon>
        <taxon>rosids</taxon>
        <taxon>fabids</taxon>
        <taxon>Fabales</taxon>
        <taxon>Fabaceae</taxon>
        <taxon>Papilionoideae</taxon>
        <taxon>50 kb inversion clade</taxon>
        <taxon>NPAAA clade</taxon>
        <taxon>Hologalegina</taxon>
        <taxon>IRL clade</taxon>
        <taxon>Trifolieae</taxon>
        <taxon>Trifolium</taxon>
    </lineage>
</organism>
<dbReference type="EMBL" id="ASHM01238990">
    <property type="protein sequence ID" value="PNX68974.1"/>
    <property type="molecule type" value="Genomic_DNA"/>
</dbReference>
<reference evidence="1 2" key="2">
    <citation type="journal article" date="2017" name="Front. Plant Sci.">
        <title>Gene Classification and Mining of Molecular Markers Useful in Red Clover (Trifolium pratense) Breeding.</title>
        <authorList>
            <person name="Istvanek J."/>
            <person name="Dluhosova J."/>
            <person name="Dluhos P."/>
            <person name="Patkova L."/>
            <person name="Nedelnik J."/>
            <person name="Repkova J."/>
        </authorList>
    </citation>
    <scope>NUCLEOTIDE SEQUENCE [LARGE SCALE GENOMIC DNA]</scope>
    <source>
        <strain evidence="2">cv. Tatra</strain>
        <tissue evidence="1">Young leaves</tissue>
    </source>
</reference>
<accession>A0A2K3KRQ9</accession>
<name>A0A2K3KRQ9_TRIPR</name>